<name>A0AAV2J6L4_KNICA</name>
<dbReference type="PANTHER" id="PTHR11505">
    <property type="entry name" value="L1 TRANSPOSABLE ELEMENT-RELATED"/>
    <property type="match status" value="1"/>
</dbReference>
<accession>A0AAV2J6L4</accession>
<reference evidence="2 4" key="1">
    <citation type="submission" date="2024-04" db="EMBL/GenBank/DDBJ databases">
        <authorList>
            <person name="Waldvogel A.-M."/>
            <person name="Schoenle A."/>
        </authorList>
    </citation>
    <scope>NUCLEOTIDE SEQUENCE [LARGE SCALE GENOMIC DNA]</scope>
</reference>
<evidence type="ECO:0000313" key="2">
    <source>
        <dbReference type="EMBL" id="CAL1571482.1"/>
    </source>
</evidence>
<evidence type="ECO:0008006" key="5">
    <source>
        <dbReference type="Google" id="ProtNLM"/>
    </source>
</evidence>
<gene>
    <name evidence="3" type="ORF">KC01_LOCUS11718</name>
    <name evidence="2" type="ORF">KC01_LOCUS3593</name>
</gene>
<comment type="similarity">
    <text evidence="1">Belongs to the transposase 22 family.</text>
</comment>
<organism evidence="2 4">
    <name type="scientific">Knipowitschia caucasica</name>
    <name type="common">Caucasian dwarf goby</name>
    <name type="synonym">Pomatoschistus caucasicus</name>
    <dbReference type="NCBI Taxonomy" id="637954"/>
    <lineage>
        <taxon>Eukaryota</taxon>
        <taxon>Metazoa</taxon>
        <taxon>Chordata</taxon>
        <taxon>Craniata</taxon>
        <taxon>Vertebrata</taxon>
        <taxon>Euteleostomi</taxon>
        <taxon>Actinopterygii</taxon>
        <taxon>Neopterygii</taxon>
        <taxon>Teleostei</taxon>
        <taxon>Neoteleostei</taxon>
        <taxon>Acanthomorphata</taxon>
        <taxon>Gobiaria</taxon>
        <taxon>Gobiiformes</taxon>
        <taxon>Gobioidei</taxon>
        <taxon>Gobiidae</taxon>
        <taxon>Gobiinae</taxon>
        <taxon>Knipowitschia</taxon>
    </lineage>
</organism>
<dbReference type="Gene3D" id="3.30.70.1820">
    <property type="entry name" value="L1 transposable element, RRM domain"/>
    <property type="match status" value="1"/>
</dbReference>
<keyword evidence="4" id="KW-1185">Reference proteome</keyword>
<evidence type="ECO:0000313" key="3">
    <source>
        <dbReference type="EMBL" id="CAL1580934.1"/>
    </source>
</evidence>
<dbReference type="EMBL" id="OZ035832">
    <property type="protein sequence ID" value="CAL1571482.1"/>
    <property type="molecule type" value="Genomic_DNA"/>
</dbReference>
<dbReference type="FunFam" id="3.30.70.1820:FF:000002">
    <property type="entry name" value="LINE-1 retrotransposable element ORF1 protein"/>
    <property type="match status" value="1"/>
</dbReference>
<evidence type="ECO:0000256" key="1">
    <source>
        <dbReference type="ARBA" id="ARBA00061640"/>
    </source>
</evidence>
<proteinExistence type="inferred from homology"/>
<dbReference type="InterPro" id="IPR004244">
    <property type="entry name" value="Transposase_22"/>
</dbReference>
<dbReference type="EMBL" id="OZ035836">
    <property type="protein sequence ID" value="CAL1580934.1"/>
    <property type="molecule type" value="Genomic_DNA"/>
</dbReference>
<protein>
    <recommendedName>
        <fullName evidence="5">L1 transposable element RRM domain-containing protein</fullName>
    </recommendedName>
</protein>
<dbReference type="Proteomes" id="UP001497482">
    <property type="component" value="Chromosome 14"/>
</dbReference>
<dbReference type="AlphaFoldDB" id="A0AAV2J6L4"/>
<evidence type="ECO:0000313" key="4">
    <source>
        <dbReference type="Proteomes" id="UP001497482"/>
    </source>
</evidence>
<dbReference type="Proteomes" id="UP001497482">
    <property type="component" value="Chromosome 10"/>
</dbReference>
<sequence length="197" mass="23095">MSQRVSDLENTCCALREDNSKLKAKVLDLENRSRRQNIRILGLTESTEGARPTDFFPLWLQEVFGKDILPSPPEIDRAHRTLNAKPGPGERPRPVIMRLHRFQTKELIIREARRKGMFDYRGQRIRIVEDYSAEVVSQRAQYRDVMAELYKQGMKPALLFPARLRITLPSGNKKWMSSVEEAQQYIDDQTHRRMRQT</sequence>